<name>A0ABX2AZP7_9BACT</name>
<reference evidence="2 3" key="1">
    <citation type="submission" date="2020-05" db="EMBL/GenBank/DDBJ databases">
        <title>Distinct polysaccharide utilization as determinants for interspecies competition between intestinal Prevotella spp.</title>
        <authorList>
            <person name="Galvez E.J.C."/>
            <person name="Iljazovic A."/>
            <person name="Strowig T."/>
        </authorList>
    </citation>
    <scope>NUCLEOTIDE SEQUENCE [LARGE SCALE GENOMIC DNA]</scope>
    <source>
        <strain evidence="2 3">PCHR</strain>
    </source>
</reference>
<protein>
    <recommendedName>
        <fullName evidence="4">Lipoprotein</fullName>
    </recommendedName>
</protein>
<sequence>MKFKYHFLILFLLSLTAVLSCNKLRTNGNDETETIKSVVSDFSYSYFNYRFNDAVKLCTEDMKKTISYVATNINEEDITSLRDKETAATCEAGDIVLVNDSCAEAECVVNDYYVKENIGETGKITNKSECRIMLIKNNGKWRVKKVIPLRNGKPSRD</sequence>
<dbReference type="RefSeq" id="WP_172344229.1">
    <property type="nucleotide sequence ID" value="NZ_CATJFF010000046.1"/>
</dbReference>
<gene>
    <name evidence="2" type="ORF">HPS54_04255</name>
</gene>
<evidence type="ECO:0000256" key="1">
    <source>
        <dbReference type="SAM" id="SignalP"/>
    </source>
</evidence>
<evidence type="ECO:0008006" key="4">
    <source>
        <dbReference type="Google" id="ProtNLM"/>
    </source>
</evidence>
<feature type="signal peptide" evidence="1">
    <location>
        <begin position="1"/>
        <end position="20"/>
    </location>
</feature>
<keyword evidence="1" id="KW-0732">Signal</keyword>
<dbReference type="Proteomes" id="UP000820977">
    <property type="component" value="Unassembled WGS sequence"/>
</dbReference>
<dbReference type="PROSITE" id="PS51257">
    <property type="entry name" value="PROKAR_LIPOPROTEIN"/>
    <property type="match status" value="1"/>
</dbReference>
<evidence type="ECO:0000313" key="3">
    <source>
        <dbReference type="Proteomes" id="UP000820977"/>
    </source>
</evidence>
<keyword evidence="3" id="KW-1185">Reference proteome</keyword>
<feature type="chain" id="PRO_5047269073" description="Lipoprotein" evidence="1">
    <location>
        <begin position="21"/>
        <end position="157"/>
    </location>
</feature>
<dbReference type="EMBL" id="JABKKJ010000004">
    <property type="protein sequence ID" value="NPE24736.1"/>
    <property type="molecule type" value="Genomic_DNA"/>
</dbReference>
<comment type="caution">
    <text evidence="2">The sequence shown here is derived from an EMBL/GenBank/DDBJ whole genome shotgun (WGS) entry which is preliminary data.</text>
</comment>
<evidence type="ECO:0000313" key="2">
    <source>
        <dbReference type="EMBL" id="NPE24736.1"/>
    </source>
</evidence>
<organism evidence="2 3">
    <name type="scientific">Xylanibacter caecicola</name>
    <dbReference type="NCBI Taxonomy" id="2736294"/>
    <lineage>
        <taxon>Bacteria</taxon>
        <taxon>Pseudomonadati</taxon>
        <taxon>Bacteroidota</taxon>
        <taxon>Bacteroidia</taxon>
        <taxon>Bacteroidales</taxon>
        <taxon>Prevotellaceae</taxon>
        <taxon>Xylanibacter</taxon>
    </lineage>
</organism>
<proteinExistence type="predicted"/>
<accession>A0ABX2AZP7</accession>